<reference evidence="2 3" key="1">
    <citation type="submission" date="2021-11" db="EMBL/GenBank/DDBJ databases">
        <title>Black yeast isolated from Biological Soil Crust.</title>
        <authorList>
            <person name="Kurbessoian T."/>
        </authorList>
    </citation>
    <scope>NUCLEOTIDE SEQUENCE [LARGE SCALE GENOMIC DNA]</scope>
    <source>
        <strain evidence="2 3">CCFEE 5522</strain>
    </source>
</reference>
<protein>
    <submittedName>
        <fullName evidence="2">Uncharacterized protein</fullName>
    </submittedName>
</protein>
<proteinExistence type="predicted"/>
<dbReference type="AlphaFoldDB" id="A0AAV9J3L6"/>
<dbReference type="Proteomes" id="UP001324427">
    <property type="component" value="Unassembled WGS sequence"/>
</dbReference>
<feature type="region of interest" description="Disordered" evidence="1">
    <location>
        <begin position="167"/>
        <end position="222"/>
    </location>
</feature>
<organism evidence="2 3">
    <name type="scientific">Oleoguttula mirabilis</name>
    <dbReference type="NCBI Taxonomy" id="1507867"/>
    <lineage>
        <taxon>Eukaryota</taxon>
        <taxon>Fungi</taxon>
        <taxon>Dikarya</taxon>
        <taxon>Ascomycota</taxon>
        <taxon>Pezizomycotina</taxon>
        <taxon>Dothideomycetes</taxon>
        <taxon>Dothideomycetidae</taxon>
        <taxon>Mycosphaerellales</taxon>
        <taxon>Teratosphaeriaceae</taxon>
        <taxon>Oleoguttula</taxon>
    </lineage>
</organism>
<evidence type="ECO:0000313" key="3">
    <source>
        <dbReference type="Proteomes" id="UP001324427"/>
    </source>
</evidence>
<comment type="caution">
    <text evidence="2">The sequence shown here is derived from an EMBL/GenBank/DDBJ whole genome shotgun (WGS) entry which is preliminary data.</text>
</comment>
<evidence type="ECO:0000256" key="1">
    <source>
        <dbReference type="SAM" id="MobiDB-lite"/>
    </source>
</evidence>
<dbReference type="EMBL" id="JAVFHQ010000104">
    <property type="protein sequence ID" value="KAK4539275.1"/>
    <property type="molecule type" value="Genomic_DNA"/>
</dbReference>
<accession>A0AAV9J3L6</accession>
<gene>
    <name evidence="2" type="ORF">LTR36_000829</name>
</gene>
<name>A0AAV9J3L6_9PEZI</name>
<evidence type="ECO:0000313" key="2">
    <source>
        <dbReference type="EMBL" id="KAK4539275.1"/>
    </source>
</evidence>
<feature type="compositionally biased region" description="Low complexity" evidence="1">
    <location>
        <begin position="209"/>
        <end position="219"/>
    </location>
</feature>
<sequence>MNDHPALPDLSTQKAREEFKAYVDRVLTQEEATETFQKLRDSTMTKTRELGKFLDETRFEDWSQGRKDELKVSVMRLAAELAYMGVLLAAHAGEVRTHERLTNGERCQTCEQEVEEMVKRKVAAERDGAEAADAEETGAESKVIVDSGRDWASFYAHIEQAIELSKQSQATDAVEEPKEAAQNSAAPLTENAAPDGTEKATSPVAPATSDSPSPSVHSSRQAKLAALKEKFGRVVSTLQRINQYLDDNPCDTLPEEEQENIRSGMEVIFEEMEYMRVFFELHARAHGDRSMVDGRCSACREEARRRLEAKAEAKEAAKAQSEDEA</sequence>
<keyword evidence="3" id="KW-1185">Reference proteome</keyword>